<reference evidence="1" key="1">
    <citation type="journal article" date="2014" name="Front. Microbiol.">
        <title>High frequency of phylogenetically diverse reductive dehalogenase-homologous genes in deep subseafloor sedimentary metagenomes.</title>
        <authorList>
            <person name="Kawai M."/>
            <person name="Futagami T."/>
            <person name="Toyoda A."/>
            <person name="Takaki Y."/>
            <person name="Nishi S."/>
            <person name="Hori S."/>
            <person name="Arai W."/>
            <person name="Tsubouchi T."/>
            <person name="Morono Y."/>
            <person name="Uchiyama I."/>
            <person name="Ito T."/>
            <person name="Fujiyama A."/>
            <person name="Inagaki F."/>
            <person name="Takami H."/>
        </authorList>
    </citation>
    <scope>NUCLEOTIDE SEQUENCE</scope>
    <source>
        <strain evidence="1">Expedition CK06-06</strain>
    </source>
</reference>
<gene>
    <name evidence="1" type="ORF">S01H4_37961</name>
</gene>
<sequence>PEFKRLRREDLPEDCFLVDCWRLLRKEFNGYSKYVGLGLNRVE</sequence>
<organism evidence="1">
    <name type="scientific">marine sediment metagenome</name>
    <dbReference type="NCBI Taxonomy" id="412755"/>
    <lineage>
        <taxon>unclassified sequences</taxon>
        <taxon>metagenomes</taxon>
        <taxon>ecological metagenomes</taxon>
    </lineage>
</organism>
<evidence type="ECO:0000313" key="1">
    <source>
        <dbReference type="EMBL" id="GAH03809.1"/>
    </source>
</evidence>
<dbReference type="AlphaFoldDB" id="X1DFH0"/>
<comment type="caution">
    <text evidence="1">The sequence shown here is derived from an EMBL/GenBank/DDBJ whole genome shotgun (WGS) entry which is preliminary data.</text>
</comment>
<proteinExistence type="predicted"/>
<protein>
    <submittedName>
        <fullName evidence="1">Uncharacterized protein</fullName>
    </submittedName>
</protein>
<feature type="non-terminal residue" evidence="1">
    <location>
        <position position="1"/>
    </location>
</feature>
<dbReference type="EMBL" id="BART01020429">
    <property type="protein sequence ID" value="GAH03809.1"/>
    <property type="molecule type" value="Genomic_DNA"/>
</dbReference>
<accession>X1DFH0</accession>
<name>X1DFH0_9ZZZZ</name>